<proteinExistence type="predicted"/>
<sequence length="75" mass="8291">VSQVIKSSVDFLAQKCVEVPLAMEKCDILSGSGQDGCSQVSRMNISDLPLMFQGDHQRDFSVSEQKNKNTENIND</sequence>
<protein>
    <submittedName>
        <fullName evidence="1">Uncharacterized protein</fullName>
    </submittedName>
</protein>
<name>A0A0B6Y3Z2_9EUPU</name>
<organism evidence="1">
    <name type="scientific">Arion vulgaris</name>
    <dbReference type="NCBI Taxonomy" id="1028688"/>
    <lineage>
        <taxon>Eukaryota</taxon>
        <taxon>Metazoa</taxon>
        <taxon>Spiralia</taxon>
        <taxon>Lophotrochozoa</taxon>
        <taxon>Mollusca</taxon>
        <taxon>Gastropoda</taxon>
        <taxon>Heterobranchia</taxon>
        <taxon>Euthyneura</taxon>
        <taxon>Panpulmonata</taxon>
        <taxon>Eupulmonata</taxon>
        <taxon>Stylommatophora</taxon>
        <taxon>Helicina</taxon>
        <taxon>Arionoidea</taxon>
        <taxon>Arionidae</taxon>
        <taxon>Arion</taxon>
    </lineage>
</organism>
<feature type="non-terminal residue" evidence="1">
    <location>
        <position position="1"/>
    </location>
</feature>
<accession>A0A0B6Y3Z2</accession>
<feature type="non-terminal residue" evidence="1">
    <location>
        <position position="75"/>
    </location>
</feature>
<evidence type="ECO:0000313" key="1">
    <source>
        <dbReference type="EMBL" id="CEK50987.1"/>
    </source>
</evidence>
<reference evidence="1" key="1">
    <citation type="submission" date="2014-12" db="EMBL/GenBank/DDBJ databases">
        <title>Insight into the proteome of Arion vulgaris.</title>
        <authorList>
            <person name="Aradska J."/>
            <person name="Bulat T."/>
            <person name="Smidak R."/>
            <person name="Sarate P."/>
            <person name="Gangsoo J."/>
            <person name="Sialana F."/>
            <person name="Bilban M."/>
            <person name="Lubec G."/>
        </authorList>
    </citation>
    <scope>NUCLEOTIDE SEQUENCE</scope>
    <source>
        <tissue evidence="1">Skin</tissue>
    </source>
</reference>
<gene>
    <name evidence="1" type="primary">ORF12172</name>
</gene>
<dbReference type="AlphaFoldDB" id="A0A0B6Y3Z2"/>
<dbReference type="EMBL" id="HACG01004122">
    <property type="protein sequence ID" value="CEK50987.1"/>
    <property type="molecule type" value="Transcribed_RNA"/>
</dbReference>